<reference evidence="1" key="2">
    <citation type="submission" date="2024-07" db="EMBL/GenBank/DDBJ databases">
        <title>A complete genome sequence for Pseudomonas syringae USA007.</title>
        <authorList>
            <person name="Baltrus D.A."/>
        </authorList>
    </citation>
    <scope>NUCLEOTIDE SEQUENCE</scope>
    <source>
        <strain evidence="1">USA007</strain>
    </source>
</reference>
<evidence type="ECO:0000313" key="1">
    <source>
        <dbReference type="EMBL" id="XCN80120.1"/>
    </source>
</evidence>
<dbReference type="RefSeq" id="WP_024656090.1">
    <property type="nucleotide sequence ID" value="NZ_CP159278.1"/>
</dbReference>
<reference evidence="1" key="1">
    <citation type="journal article" date="2014" name="Genome Announc.">
        <title>Draft Genome Sequences of a Phylogenetically Diverse Suite of Pseudomonas syringae Strains from Multiple Source Populations.</title>
        <authorList>
            <person name="Baltrus D.A."/>
            <person name="Yourstone S."/>
            <person name="Lind A."/>
            <person name="Guilbaud C."/>
            <person name="Sands D.C."/>
            <person name="Jones C.D."/>
            <person name="Morris C.E."/>
            <person name="Dangl J.L."/>
        </authorList>
    </citation>
    <scope>NUCLEOTIDE SEQUENCE</scope>
    <source>
        <strain evidence="1">USA007</strain>
    </source>
</reference>
<dbReference type="EMBL" id="CP159278">
    <property type="protein sequence ID" value="XCN80120.1"/>
    <property type="molecule type" value="Genomic_DNA"/>
</dbReference>
<proteinExistence type="predicted"/>
<organism evidence="1">
    <name type="scientific">Pseudomonas syringae USA007</name>
    <dbReference type="NCBI Taxonomy" id="1357288"/>
    <lineage>
        <taxon>Bacteria</taxon>
        <taxon>Pseudomonadati</taxon>
        <taxon>Pseudomonadota</taxon>
        <taxon>Gammaproteobacteria</taxon>
        <taxon>Pseudomonadales</taxon>
        <taxon>Pseudomonadaceae</taxon>
        <taxon>Pseudomonas</taxon>
        <taxon>Pseudomonas syringae</taxon>
    </lineage>
</organism>
<dbReference type="AlphaFoldDB" id="A0AAU8MGJ9"/>
<gene>
    <name evidence="1" type="ORF">N027_11655</name>
</gene>
<sequence>MLRSRNGTKDIAFQDPLFGMHLTGGSNSIKNRYTQQRELGAHAMLLASAAARWNVDVSRLSTRASRVLGPGPQCELRRTGRGREVNRPLVAGRRKINALLGISSLS</sequence>
<protein>
    <submittedName>
        <fullName evidence="1">Uncharacterized protein</fullName>
    </submittedName>
</protein>
<accession>A0AAU8MGJ9</accession>
<name>A0AAU8MGJ9_PSESX</name>